<dbReference type="InterPro" id="IPR012338">
    <property type="entry name" value="Beta-lactam/transpept-like"/>
</dbReference>
<dbReference type="Pfam" id="PF00144">
    <property type="entry name" value="Beta-lactamase"/>
    <property type="match status" value="1"/>
</dbReference>
<dbReference type="AlphaFoldDB" id="A0A370P794"/>
<protein>
    <recommendedName>
        <fullName evidence="1">Beta-lactamase-related domain-containing protein</fullName>
    </recommendedName>
</protein>
<sequence length="168" mass="18902">MAMTEELMLPRDVFWIASCTKLITAICCTQLVERGHISLDDAEGVERLCPELQGFAGVCEGKDADSDSAAGFGYSCPNHALRDYGRPAGYDEFSGCFVDFMQPLVNQPGDVFEYGIYTLSILLHVPNAVIQINIDWADIVLERLTGQRLGQYMWKRRFSVRLDELILR</sequence>
<dbReference type="Gene3D" id="3.40.710.10">
    <property type="entry name" value="DD-peptidase/beta-lactamase superfamily"/>
    <property type="match status" value="1"/>
</dbReference>
<dbReference type="PANTHER" id="PTHR43283:SF3">
    <property type="entry name" value="BETA-LACTAMASE FAMILY PROTEIN (AFU_ORTHOLOGUE AFUA_5G07500)"/>
    <property type="match status" value="1"/>
</dbReference>
<keyword evidence="3" id="KW-1185">Reference proteome</keyword>
<dbReference type="Proteomes" id="UP000254937">
    <property type="component" value="Unassembled WGS sequence"/>
</dbReference>
<gene>
    <name evidence="2" type="ORF">M752DRAFT_270574</name>
</gene>
<dbReference type="PANTHER" id="PTHR43283">
    <property type="entry name" value="BETA-LACTAMASE-RELATED"/>
    <property type="match status" value="1"/>
</dbReference>
<accession>A0A370P794</accession>
<evidence type="ECO:0000313" key="3">
    <source>
        <dbReference type="Proteomes" id="UP000254937"/>
    </source>
</evidence>
<dbReference type="EMBL" id="KZ851869">
    <property type="protein sequence ID" value="RDK37748.1"/>
    <property type="molecule type" value="Genomic_DNA"/>
</dbReference>
<name>A0A370P794_ASPPH</name>
<evidence type="ECO:0000313" key="2">
    <source>
        <dbReference type="EMBL" id="RDK37748.1"/>
    </source>
</evidence>
<feature type="domain" description="Beta-lactamase-related" evidence="1">
    <location>
        <begin position="8"/>
        <end position="41"/>
    </location>
</feature>
<evidence type="ECO:0000259" key="1">
    <source>
        <dbReference type="Pfam" id="PF00144"/>
    </source>
</evidence>
<proteinExistence type="predicted"/>
<dbReference type="InterPro" id="IPR001466">
    <property type="entry name" value="Beta-lactam-related"/>
</dbReference>
<reference evidence="2 3" key="1">
    <citation type="submission" date="2018-07" db="EMBL/GenBank/DDBJ databases">
        <title>Section-level genome sequencing of Aspergillus section Nigri to investigate inter- and intra-species variation.</title>
        <authorList>
            <consortium name="DOE Joint Genome Institute"/>
            <person name="Vesth T.C."/>
            <person name="Nybo J.L."/>
            <person name="Theobald S."/>
            <person name="Frisvad J.C."/>
            <person name="Larsen T.O."/>
            <person name="Nielsen K.F."/>
            <person name="Hoof J.B."/>
            <person name="Brandl J."/>
            <person name="Salamov A."/>
            <person name="Riley R."/>
            <person name="Gladden J.M."/>
            <person name="Phatale P."/>
            <person name="Nielsen M.T."/>
            <person name="Lyhne E.K."/>
            <person name="Kogle M.E."/>
            <person name="Strasser K."/>
            <person name="McDonnell E."/>
            <person name="Barry K."/>
            <person name="Clum A."/>
            <person name="Chen C."/>
            <person name="Nolan M."/>
            <person name="Sandor L."/>
            <person name="Kuo A."/>
            <person name="Lipzen A."/>
            <person name="Hainaut M."/>
            <person name="Drula E."/>
            <person name="Tsang A."/>
            <person name="Magnuson J.K."/>
            <person name="Henrissat B."/>
            <person name="Wiebenga A."/>
            <person name="Simmons B.A."/>
            <person name="Makela M.R."/>
            <person name="De vries R.P."/>
            <person name="Grigoriev I.V."/>
            <person name="Mortensen U.H."/>
            <person name="Baker S.E."/>
            <person name="Andersen M.R."/>
        </authorList>
    </citation>
    <scope>NUCLEOTIDE SEQUENCE [LARGE SCALE GENOMIC DNA]</scope>
    <source>
        <strain evidence="2 3">ATCC 13157</strain>
    </source>
</reference>
<organism evidence="2 3">
    <name type="scientific">Aspergillus phoenicis ATCC 13157</name>
    <dbReference type="NCBI Taxonomy" id="1353007"/>
    <lineage>
        <taxon>Eukaryota</taxon>
        <taxon>Fungi</taxon>
        <taxon>Dikarya</taxon>
        <taxon>Ascomycota</taxon>
        <taxon>Pezizomycotina</taxon>
        <taxon>Eurotiomycetes</taxon>
        <taxon>Eurotiomycetidae</taxon>
        <taxon>Eurotiales</taxon>
        <taxon>Aspergillaceae</taxon>
        <taxon>Aspergillus</taxon>
    </lineage>
</organism>
<dbReference type="SUPFAM" id="SSF56601">
    <property type="entry name" value="beta-lactamase/transpeptidase-like"/>
    <property type="match status" value="1"/>
</dbReference>
<dbReference type="InterPro" id="IPR050789">
    <property type="entry name" value="Diverse_Enzym_Activities"/>
</dbReference>